<keyword evidence="6" id="KW-0418">Kinase</keyword>
<dbReference type="InterPro" id="IPR057570">
    <property type="entry name" value="NOL9_C"/>
</dbReference>
<dbReference type="InterPro" id="IPR032319">
    <property type="entry name" value="CLP1_P"/>
</dbReference>
<evidence type="ECO:0000256" key="4">
    <source>
        <dbReference type="ARBA" id="ARBA00022679"/>
    </source>
</evidence>
<comment type="caution">
    <text evidence="11">The sequence shown here is derived from an EMBL/GenBank/DDBJ whole genome shotgun (WGS) entry which is preliminary data.</text>
</comment>
<proteinExistence type="inferred from homology"/>
<keyword evidence="7" id="KW-0067">ATP-binding</keyword>
<keyword evidence="8" id="KW-0539">Nucleus</keyword>
<gene>
    <name evidence="11" type="ORF">ILEXP_LOCUS8998</name>
</gene>
<organism evidence="11 12">
    <name type="scientific">Ilex paraguariensis</name>
    <name type="common">yerba mate</name>
    <dbReference type="NCBI Taxonomy" id="185542"/>
    <lineage>
        <taxon>Eukaryota</taxon>
        <taxon>Viridiplantae</taxon>
        <taxon>Streptophyta</taxon>
        <taxon>Embryophyta</taxon>
        <taxon>Tracheophyta</taxon>
        <taxon>Spermatophyta</taxon>
        <taxon>Magnoliopsida</taxon>
        <taxon>eudicotyledons</taxon>
        <taxon>Gunneridae</taxon>
        <taxon>Pentapetalae</taxon>
        <taxon>asterids</taxon>
        <taxon>campanulids</taxon>
        <taxon>Aquifoliales</taxon>
        <taxon>Aquifoliaceae</taxon>
        <taxon>Ilex</taxon>
    </lineage>
</organism>
<dbReference type="PANTHER" id="PTHR12755:SF3">
    <property type="entry name" value="POLYNUCLEOTIDE 5'-HYDROXYL-KINASE NOL9"/>
    <property type="match status" value="1"/>
</dbReference>
<dbReference type="Pfam" id="PF25467">
    <property type="entry name" value="NOL9_C"/>
    <property type="match status" value="1"/>
</dbReference>
<dbReference type="PANTHER" id="PTHR12755">
    <property type="entry name" value="CLEAVAGE/POLYADENYLATION FACTOR IA SUBUNIT CLP1P"/>
    <property type="match status" value="1"/>
</dbReference>
<evidence type="ECO:0000256" key="1">
    <source>
        <dbReference type="ARBA" id="ARBA00004604"/>
    </source>
</evidence>
<evidence type="ECO:0000256" key="6">
    <source>
        <dbReference type="ARBA" id="ARBA00022777"/>
    </source>
</evidence>
<dbReference type="GO" id="GO:0016301">
    <property type="term" value="F:kinase activity"/>
    <property type="evidence" value="ECO:0007669"/>
    <property type="project" value="UniProtKB-KW"/>
</dbReference>
<keyword evidence="12" id="KW-1185">Reference proteome</keyword>
<protein>
    <recommendedName>
        <fullName evidence="13">Polynucleotide 5'-hydroxyl-kinase NOL9</fullName>
    </recommendedName>
</protein>
<name>A0ABC8R9Q0_9AQUA</name>
<dbReference type="GO" id="GO:0005524">
    <property type="term" value="F:ATP binding"/>
    <property type="evidence" value="ECO:0007669"/>
    <property type="project" value="UniProtKB-KW"/>
</dbReference>
<evidence type="ECO:0000256" key="7">
    <source>
        <dbReference type="ARBA" id="ARBA00022840"/>
    </source>
</evidence>
<sequence length="378" mass="41905">MAWFSETEAQSPNIIIPDEWSNAADTIAYDSITSPPPIALICGAKNSGKTTFSRHLLNVLLQRYKKVAYLDADVGQAEFTPPGCLSLTVIDKMTPDLTIPCLKTPERCYFFGDISSKRDPTTYLSCIFALFDYYQKEYCVFNESENHGKTGLPLVVNTPGWVKGIGFDILVGMLKYICPTHVIKICISAESKNLPAGTFWLDDEDKAAVVLLEVNSARQDSLNRSVLVQKNAHLLRDFRLMAYFRQCFPSDLNITTIKELGRALAAQPPYEISISGIKIKHLHCQVPSTEIYYSLNATIVGLAVSSEVPEHLPCCVGLGIVRGIDTLRHLLYVITPVPQNILEKVNLLLQGFIQIPTCLLQVQGCISPYMSANVLPTN</sequence>
<dbReference type="SUPFAM" id="SSF52540">
    <property type="entry name" value="P-loop containing nucleoside triphosphate hydrolases"/>
    <property type="match status" value="1"/>
</dbReference>
<evidence type="ECO:0000259" key="9">
    <source>
        <dbReference type="Pfam" id="PF16575"/>
    </source>
</evidence>
<comment type="similarity">
    <text evidence="2">Belongs to the Clp1 family. NOL9/GRC3 subfamily.</text>
</comment>
<dbReference type="InterPro" id="IPR045116">
    <property type="entry name" value="Clp1/Grc3"/>
</dbReference>
<evidence type="ECO:0008006" key="13">
    <source>
        <dbReference type="Google" id="ProtNLM"/>
    </source>
</evidence>
<keyword evidence="4" id="KW-0808">Transferase</keyword>
<dbReference type="GO" id="GO:0006364">
    <property type="term" value="P:rRNA processing"/>
    <property type="evidence" value="ECO:0007669"/>
    <property type="project" value="UniProtKB-KW"/>
</dbReference>
<dbReference type="EMBL" id="CAUOFW020001135">
    <property type="protein sequence ID" value="CAK9141415.1"/>
    <property type="molecule type" value="Genomic_DNA"/>
</dbReference>
<evidence type="ECO:0000313" key="12">
    <source>
        <dbReference type="Proteomes" id="UP001642360"/>
    </source>
</evidence>
<dbReference type="Pfam" id="PF16575">
    <property type="entry name" value="CLP1_P"/>
    <property type="match status" value="1"/>
</dbReference>
<dbReference type="AlphaFoldDB" id="A0ABC8R9Q0"/>
<keyword evidence="3" id="KW-0698">rRNA processing</keyword>
<evidence type="ECO:0000256" key="8">
    <source>
        <dbReference type="ARBA" id="ARBA00023242"/>
    </source>
</evidence>
<evidence type="ECO:0000256" key="5">
    <source>
        <dbReference type="ARBA" id="ARBA00022741"/>
    </source>
</evidence>
<evidence type="ECO:0000256" key="2">
    <source>
        <dbReference type="ARBA" id="ARBA00011003"/>
    </source>
</evidence>
<comment type="subcellular location">
    <subcellularLocation>
        <location evidence="1">Nucleus</location>
        <location evidence="1">Nucleolus</location>
    </subcellularLocation>
</comment>
<dbReference type="FunFam" id="3.40.50.300:FF:001377">
    <property type="entry name" value="Nucleolar protein 9"/>
    <property type="match status" value="1"/>
</dbReference>
<dbReference type="Gene3D" id="3.40.50.300">
    <property type="entry name" value="P-loop containing nucleotide triphosphate hydrolases"/>
    <property type="match status" value="1"/>
</dbReference>
<accession>A0ABC8R9Q0</accession>
<evidence type="ECO:0000256" key="3">
    <source>
        <dbReference type="ARBA" id="ARBA00022552"/>
    </source>
</evidence>
<evidence type="ECO:0000313" key="11">
    <source>
        <dbReference type="EMBL" id="CAK9141415.1"/>
    </source>
</evidence>
<reference evidence="11 12" key="1">
    <citation type="submission" date="2024-02" db="EMBL/GenBank/DDBJ databases">
        <authorList>
            <person name="Vignale AGUSTIN F."/>
            <person name="Sosa J E."/>
            <person name="Modenutti C."/>
        </authorList>
    </citation>
    <scope>NUCLEOTIDE SEQUENCE [LARGE SCALE GENOMIC DNA]</scope>
</reference>
<dbReference type="Proteomes" id="UP001642360">
    <property type="component" value="Unassembled WGS sequence"/>
</dbReference>
<evidence type="ECO:0000259" key="10">
    <source>
        <dbReference type="Pfam" id="PF25467"/>
    </source>
</evidence>
<dbReference type="CDD" id="cd01983">
    <property type="entry name" value="SIMIBI"/>
    <property type="match status" value="1"/>
</dbReference>
<keyword evidence="5" id="KW-0547">Nucleotide-binding</keyword>
<dbReference type="GO" id="GO:0005730">
    <property type="term" value="C:nucleolus"/>
    <property type="evidence" value="ECO:0007669"/>
    <property type="project" value="UniProtKB-SubCell"/>
</dbReference>
<feature type="domain" description="Clp1 P-loop" evidence="9">
    <location>
        <begin position="43"/>
        <end position="214"/>
    </location>
</feature>
<dbReference type="InterPro" id="IPR027417">
    <property type="entry name" value="P-loop_NTPase"/>
</dbReference>
<feature type="domain" description="NOL9 C-terminal" evidence="10">
    <location>
        <begin position="266"/>
        <end position="356"/>
    </location>
</feature>